<dbReference type="PANTHER" id="PTHR46832">
    <property type="entry name" value="5'-METHYLTHIOADENOSINE/S-ADENOSYLHOMOCYSTEINE NUCLEOSIDASE"/>
    <property type="match status" value="1"/>
</dbReference>
<dbReference type="GO" id="GO:0008782">
    <property type="term" value="F:adenosylhomocysteine nucleosidase activity"/>
    <property type="evidence" value="ECO:0007669"/>
    <property type="project" value="UniProtKB-EC"/>
</dbReference>
<dbReference type="GO" id="GO:0019284">
    <property type="term" value="P:L-methionine salvage from S-adenosylmethionine"/>
    <property type="evidence" value="ECO:0007669"/>
    <property type="project" value="TreeGrafter"/>
</dbReference>
<dbReference type="Gene3D" id="3.40.50.1580">
    <property type="entry name" value="Nucleoside phosphorylase domain"/>
    <property type="match status" value="1"/>
</dbReference>
<dbReference type="GO" id="GO:0008930">
    <property type="term" value="F:methylthioadenosine nucleosidase activity"/>
    <property type="evidence" value="ECO:0007669"/>
    <property type="project" value="InterPro"/>
</dbReference>
<evidence type="ECO:0000256" key="1">
    <source>
        <dbReference type="ARBA" id="ARBA00004945"/>
    </source>
</evidence>
<dbReference type="GO" id="GO:0005829">
    <property type="term" value="C:cytosol"/>
    <property type="evidence" value="ECO:0007669"/>
    <property type="project" value="TreeGrafter"/>
</dbReference>
<reference evidence="7" key="1">
    <citation type="submission" date="2020-10" db="EMBL/GenBank/DDBJ databases">
        <authorList>
            <person name="Gilroy R."/>
        </authorList>
    </citation>
    <scope>NUCLEOTIDE SEQUENCE</scope>
    <source>
        <strain evidence="7">CHK199-13235</strain>
    </source>
</reference>
<keyword evidence="3" id="KW-0028">Amino-acid biosynthesis</keyword>
<keyword evidence="5" id="KW-0486">Methionine biosynthesis</keyword>
<sequence length="229" mass="24467">MKRMGKMKPIGIIGAMGLEVEQLKNRLADCGESVYAGRHFYAGKLGGREVVVVCSGIGKVNAAITTQLLIDHFDIESVINTGIAGGAHPEIKVRDVVISDIVAYHDMDPRILAIGYPHLQEFTADPELIRKAEQACEGKVRWMTGKVATGDQFISDSAVKADIVARTSPCCVEMEGGAIAHTAAANGIPFVVIRCISDNADDDADMDYATFEKLAADDAASIVESMLAQ</sequence>
<accession>A0A9D1K0C4</accession>
<gene>
    <name evidence="7" type="ORF">IAB51_10240</name>
</gene>
<comment type="pathway">
    <text evidence="1">Amino-acid biosynthesis; L-methionine biosynthesis via salvage pathway; S-methyl-5-thio-alpha-D-ribose 1-phosphate from S-methyl-5'-thioadenosine (hydrolase route): step 1/2.</text>
</comment>
<dbReference type="CDD" id="cd09008">
    <property type="entry name" value="MTAN"/>
    <property type="match status" value="1"/>
</dbReference>
<dbReference type="AlphaFoldDB" id="A0A9D1K0C4"/>
<protein>
    <recommendedName>
        <fullName evidence="2">adenosylhomocysteine nucleosidase</fullName>
        <ecNumber evidence="2">3.2.2.9</ecNumber>
    </recommendedName>
</protein>
<keyword evidence="4 7" id="KW-0378">Hydrolase</keyword>
<evidence type="ECO:0000256" key="2">
    <source>
        <dbReference type="ARBA" id="ARBA00011974"/>
    </source>
</evidence>
<dbReference type="GO" id="GO:0009164">
    <property type="term" value="P:nucleoside catabolic process"/>
    <property type="evidence" value="ECO:0007669"/>
    <property type="project" value="InterPro"/>
</dbReference>
<dbReference type="InterPro" id="IPR000845">
    <property type="entry name" value="Nucleoside_phosphorylase_d"/>
</dbReference>
<evidence type="ECO:0000256" key="3">
    <source>
        <dbReference type="ARBA" id="ARBA00022605"/>
    </source>
</evidence>
<evidence type="ECO:0000259" key="6">
    <source>
        <dbReference type="Pfam" id="PF01048"/>
    </source>
</evidence>
<dbReference type="GO" id="GO:0019509">
    <property type="term" value="P:L-methionine salvage from methylthioadenosine"/>
    <property type="evidence" value="ECO:0007669"/>
    <property type="project" value="InterPro"/>
</dbReference>
<reference evidence="7" key="2">
    <citation type="journal article" date="2021" name="PeerJ">
        <title>Extensive microbial diversity within the chicken gut microbiome revealed by metagenomics and culture.</title>
        <authorList>
            <person name="Gilroy R."/>
            <person name="Ravi A."/>
            <person name="Getino M."/>
            <person name="Pursley I."/>
            <person name="Horton D.L."/>
            <person name="Alikhan N.F."/>
            <person name="Baker D."/>
            <person name="Gharbi K."/>
            <person name="Hall N."/>
            <person name="Watson M."/>
            <person name="Adriaenssens E.M."/>
            <person name="Foster-Nyarko E."/>
            <person name="Jarju S."/>
            <person name="Secka A."/>
            <person name="Antonio M."/>
            <person name="Oren A."/>
            <person name="Chaudhuri R.R."/>
            <person name="La Ragione R."/>
            <person name="Hildebrand F."/>
            <person name="Pallen M.J."/>
        </authorList>
    </citation>
    <scope>NUCLEOTIDE SEQUENCE</scope>
    <source>
        <strain evidence="7">CHK199-13235</strain>
    </source>
</reference>
<dbReference type="Proteomes" id="UP000824002">
    <property type="component" value="Unassembled WGS sequence"/>
</dbReference>
<name>A0A9D1K0C4_9FIRM</name>
<dbReference type="EMBL" id="DVJP01000068">
    <property type="protein sequence ID" value="HIS77165.1"/>
    <property type="molecule type" value="Genomic_DNA"/>
</dbReference>
<evidence type="ECO:0000313" key="8">
    <source>
        <dbReference type="Proteomes" id="UP000824002"/>
    </source>
</evidence>
<dbReference type="Pfam" id="PF01048">
    <property type="entry name" value="PNP_UDP_1"/>
    <property type="match status" value="1"/>
</dbReference>
<evidence type="ECO:0000256" key="5">
    <source>
        <dbReference type="ARBA" id="ARBA00023167"/>
    </source>
</evidence>
<dbReference type="EC" id="3.2.2.9" evidence="2"/>
<proteinExistence type="predicted"/>
<dbReference type="SUPFAM" id="SSF53167">
    <property type="entry name" value="Purine and uridine phosphorylases"/>
    <property type="match status" value="1"/>
</dbReference>
<dbReference type="PANTHER" id="PTHR46832:SF1">
    <property type="entry name" value="5'-METHYLTHIOADENOSINE_S-ADENOSYLHOMOCYSTEINE NUCLEOSIDASE"/>
    <property type="match status" value="1"/>
</dbReference>
<organism evidence="7 8">
    <name type="scientific">Candidatus Merdivicinus excrementipullorum</name>
    <dbReference type="NCBI Taxonomy" id="2840867"/>
    <lineage>
        <taxon>Bacteria</taxon>
        <taxon>Bacillati</taxon>
        <taxon>Bacillota</taxon>
        <taxon>Clostridia</taxon>
        <taxon>Eubacteriales</taxon>
        <taxon>Oscillospiraceae</taxon>
        <taxon>Oscillospiraceae incertae sedis</taxon>
        <taxon>Candidatus Merdivicinus</taxon>
    </lineage>
</organism>
<comment type="caution">
    <text evidence="7">The sequence shown here is derived from an EMBL/GenBank/DDBJ whole genome shotgun (WGS) entry which is preliminary data.</text>
</comment>
<keyword evidence="7" id="KW-0326">Glycosidase</keyword>
<dbReference type="InterPro" id="IPR010049">
    <property type="entry name" value="MTA_SAH_Nsdase"/>
</dbReference>
<dbReference type="NCBIfam" id="NF004079">
    <property type="entry name" value="PRK05584.1"/>
    <property type="match status" value="1"/>
</dbReference>
<feature type="domain" description="Nucleoside phosphorylase" evidence="6">
    <location>
        <begin position="9"/>
        <end position="227"/>
    </location>
</feature>
<dbReference type="InterPro" id="IPR035994">
    <property type="entry name" value="Nucleoside_phosphorylase_sf"/>
</dbReference>
<evidence type="ECO:0000256" key="4">
    <source>
        <dbReference type="ARBA" id="ARBA00022801"/>
    </source>
</evidence>
<dbReference type="NCBIfam" id="TIGR01704">
    <property type="entry name" value="MTA_SAH-Nsdase"/>
    <property type="match status" value="1"/>
</dbReference>
<evidence type="ECO:0000313" key="7">
    <source>
        <dbReference type="EMBL" id="HIS77165.1"/>
    </source>
</evidence>